<dbReference type="NCBIfam" id="NF006159">
    <property type="entry name" value="PRK08303.1"/>
    <property type="match status" value="1"/>
</dbReference>
<dbReference type="PRINTS" id="PR00081">
    <property type="entry name" value="GDHRDH"/>
</dbReference>
<dbReference type="EMBL" id="JAAKZZ010000031">
    <property type="protein sequence ID" value="NGO67774.1"/>
    <property type="molecule type" value="Genomic_DNA"/>
</dbReference>
<accession>A0A6G4WTA4</accession>
<feature type="region of interest" description="Disordered" evidence="1">
    <location>
        <begin position="1"/>
        <end position="26"/>
    </location>
</feature>
<sequence length="363" mass="39501">MRGAREPVRDARVEAVGRGPGSVGNADTGCPDWLPAWNPYDRQHGATVRHEEDAHVSEARPLAGRIALVAGATRGSGRAMAVELGRAGATVYATGRTTRDRVSEVGRSTETIEGTAELVTEAGGRGIAAPTDHLDQEQVRALVARIEAEQGRLDILVNNAWGGDHLVEWGRRLWEHDLDKGLRILRLGIESHLVTSRYALPLLIREPGGLVVEVTDGTEEFNGRNYREPFYYDLAKAAPLRMARNLARELADHGATAVCLTPGWLRSEAMLDTYFEVTEERWRDGCEKDPHFAISESPVFVGRALAALAADPDVARWNGRSLSSGGLAQVYGFTDADGSAPDAWRYIAEVQEAGKPADVTGYR</sequence>
<evidence type="ECO:0000313" key="2">
    <source>
        <dbReference type="EMBL" id="NGO67774.1"/>
    </source>
</evidence>
<dbReference type="SUPFAM" id="SSF51735">
    <property type="entry name" value="NAD(P)-binding Rossmann-fold domains"/>
    <property type="match status" value="1"/>
</dbReference>
<proteinExistence type="predicted"/>
<gene>
    <name evidence="2" type="ORF">G5C65_05265</name>
</gene>
<dbReference type="Gene3D" id="3.40.50.720">
    <property type="entry name" value="NAD(P)-binding Rossmann-like Domain"/>
    <property type="match status" value="1"/>
</dbReference>
<keyword evidence="3" id="KW-1185">Reference proteome</keyword>
<reference evidence="2 3" key="1">
    <citation type="submission" date="2020-02" db="EMBL/GenBank/DDBJ databases">
        <title>Whole-genome analyses of novel actinobacteria.</title>
        <authorList>
            <person name="Sahin N."/>
            <person name="Tatar D."/>
        </authorList>
    </citation>
    <scope>NUCLEOTIDE SEQUENCE [LARGE SCALE GENOMIC DNA]</scope>
    <source>
        <strain evidence="2 3">SB3404</strain>
    </source>
</reference>
<dbReference type="PANTHER" id="PTHR44147:SF2">
    <property type="entry name" value="DEHYDROGENASE_REDUCTASE SDR FAMILY MEMBER 1"/>
    <property type="match status" value="1"/>
</dbReference>
<evidence type="ECO:0000313" key="3">
    <source>
        <dbReference type="Proteomes" id="UP000477722"/>
    </source>
</evidence>
<dbReference type="Proteomes" id="UP000477722">
    <property type="component" value="Unassembled WGS sequence"/>
</dbReference>
<feature type="compositionally biased region" description="Basic and acidic residues" evidence="1">
    <location>
        <begin position="1"/>
        <end position="15"/>
    </location>
</feature>
<dbReference type="PANTHER" id="PTHR44147">
    <property type="entry name" value="DEHYDROGENASE/REDUCTASE SDR FAMILY MEMBER 1"/>
    <property type="match status" value="1"/>
</dbReference>
<name>A0A6G4WTA4_9ACTN</name>
<evidence type="ECO:0000256" key="1">
    <source>
        <dbReference type="SAM" id="MobiDB-lite"/>
    </source>
</evidence>
<dbReference type="InterPro" id="IPR002347">
    <property type="entry name" value="SDR_fam"/>
</dbReference>
<protein>
    <submittedName>
        <fullName evidence="2">SDR family oxidoreductase</fullName>
    </submittedName>
</protein>
<dbReference type="Pfam" id="PF00106">
    <property type="entry name" value="adh_short"/>
    <property type="match status" value="1"/>
</dbReference>
<dbReference type="AlphaFoldDB" id="A0A6G4WTA4"/>
<organism evidence="2 3">
    <name type="scientific">Streptomyces boncukensis</name>
    <dbReference type="NCBI Taxonomy" id="2711219"/>
    <lineage>
        <taxon>Bacteria</taxon>
        <taxon>Bacillati</taxon>
        <taxon>Actinomycetota</taxon>
        <taxon>Actinomycetes</taxon>
        <taxon>Kitasatosporales</taxon>
        <taxon>Streptomycetaceae</taxon>
        <taxon>Streptomyces</taxon>
    </lineage>
</organism>
<comment type="caution">
    <text evidence="2">The sequence shown here is derived from an EMBL/GenBank/DDBJ whole genome shotgun (WGS) entry which is preliminary data.</text>
</comment>
<dbReference type="InterPro" id="IPR036291">
    <property type="entry name" value="NAD(P)-bd_dom_sf"/>
</dbReference>